<keyword evidence="7 15" id="KW-0547">Nucleotide-binding</keyword>
<dbReference type="EC" id="3.4.24.-" evidence="15"/>
<dbReference type="AlphaFoldDB" id="A0A3E0H812"/>
<dbReference type="InterPro" id="IPR041569">
    <property type="entry name" value="AAA_lid_3"/>
</dbReference>
<dbReference type="Gene3D" id="1.10.8.60">
    <property type="match status" value="1"/>
</dbReference>
<feature type="binding site" evidence="15">
    <location>
        <position position="422"/>
    </location>
    <ligand>
        <name>Zn(2+)</name>
        <dbReference type="ChEBI" id="CHEBI:29105"/>
        <note>catalytic</note>
    </ligand>
</feature>
<dbReference type="FunFam" id="1.20.58.760:FF:000001">
    <property type="entry name" value="ATP-dependent zinc metalloprotease FtsH"/>
    <property type="match status" value="1"/>
</dbReference>
<dbReference type="PANTHER" id="PTHR23076:SF97">
    <property type="entry name" value="ATP-DEPENDENT ZINC METALLOPROTEASE YME1L1"/>
    <property type="match status" value="1"/>
</dbReference>
<keyword evidence="10 15" id="KW-0067">ATP-binding</keyword>
<dbReference type="SUPFAM" id="SSF140990">
    <property type="entry name" value="FtsH protease domain-like"/>
    <property type="match status" value="1"/>
</dbReference>
<feature type="binding site" evidence="15">
    <location>
        <begin position="200"/>
        <end position="207"/>
    </location>
    <ligand>
        <name>ATP</name>
        <dbReference type="ChEBI" id="CHEBI:30616"/>
    </ligand>
</feature>
<dbReference type="InterPro" id="IPR003960">
    <property type="entry name" value="ATPase_AAA_CS"/>
</dbReference>
<dbReference type="InterPro" id="IPR037219">
    <property type="entry name" value="Peptidase_M41-like"/>
</dbReference>
<evidence type="ECO:0000256" key="3">
    <source>
        <dbReference type="ARBA" id="ARBA00022475"/>
    </source>
</evidence>
<dbReference type="Pfam" id="PF00004">
    <property type="entry name" value="AAA"/>
    <property type="match status" value="1"/>
</dbReference>
<dbReference type="Pfam" id="PF17862">
    <property type="entry name" value="AAA_lid_3"/>
    <property type="match status" value="1"/>
</dbReference>
<keyword evidence="3 15" id="KW-1003">Cell membrane</keyword>
<dbReference type="GO" id="GO:0005524">
    <property type="term" value="F:ATP binding"/>
    <property type="evidence" value="ECO:0007669"/>
    <property type="project" value="UniProtKB-UniRule"/>
</dbReference>
<proteinExistence type="inferred from homology"/>
<dbReference type="EMBL" id="QUNR01000001">
    <property type="protein sequence ID" value="REH39847.1"/>
    <property type="molecule type" value="Genomic_DNA"/>
</dbReference>
<keyword evidence="20" id="KW-1185">Reference proteome</keyword>
<evidence type="ECO:0000256" key="11">
    <source>
        <dbReference type="ARBA" id="ARBA00022989"/>
    </source>
</evidence>
<dbReference type="PANTHER" id="PTHR23076">
    <property type="entry name" value="METALLOPROTEASE M41 FTSH"/>
    <property type="match status" value="1"/>
</dbReference>
<evidence type="ECO:0000256" key="12">
    <source>
        <dbReference type="ARBA" id="ARBA00023049"/>
    </source>
</evidence>
<dbReference type="SUPFAM" id="SSF52540">
    <property type="entry name" value="P-loop containing nucleoside triphosphate hydrolases"/>
    <property type="match status" value="1"/>
</dbReference>
<comment type="caution">
    <text evidence="15">Lacks conserved residue(s) required for the propagation of feature annotation.</text>
</comment>
<comment type="function">
    <text evidence="15">Acts as a processive, ATP-dependent zinc metallopeptidase for both cytoplasmic and membrane proteins. Plays a role in the quality control of integral membrane proteins.</text>
</comment>
<dbReference type="Gene3D" id="3.40.50.300">
    <property type="entry name" value="P-loop containing nucleotide triphosphate hydrolases"/>
    <property type="match status" value="1"/>
</dbReference>
<keyword evidence="6 15" id="KW-0479">Metal-binding</keyword>
<dbReference type="GO" id="GO:0016887">
    <property type="term" value="F:ATP hydrolysis activity"/>
    <property type="evidence" value="ECO:0007669"/>
    <property type="project" value="UniProtKB-UniRule"/>
</dbReference>
<feature type="domain" description="AAA+ ATPase" evidence="18">
    <location>
        <begin position="192"/>
        <end position="331"/>
    </location>
</feature>
<keyword evidence="8 15" id="KW-0378">Hydrolase</keyword>
<name>A0A3E0H812_9GAMM</name>
<dbReference type="Proteomes" id="UP000256774">
    <property type="component" value="Unassembled WGS sequence"/>
</dbReference>
<evidence type="ECO:0000256" key="13">
    <source>
        <dbReference type="ARBA" id="ARBA00023136"/>
    </source>
</evidence>
<organism evidence="19 20">
    <name type="scientific">Paraperlucidibaca baekdonensis</name>
    <dbReference type="NCBI Taxonomy" id="748120"/>
    <lineage>
        <taxon>Bacteria</taxon>
        <taxon>Pseudomonadati</taxon>
        <taxon>Pseudomonadota</taxon>
        <taxon>Gammaproteobacteria</taxon>
        <taxon>Moraxellales</taxon>
        <taxon>Moraxellaceae</taxon>
        <taxon>Paraperlucidibaca</taxon>
    </lineage>
</organism>
<comment type="subcellular location">
    <subcellularLocation>
        <location evidence="15">Cell membrane</location>
        <topology evidence="15">Multi-pass membrane protein</topology>
        <orientation evidence="15">Cytoplasmic side</orientation>
    </subcellularLocation>
    <subcellularLocation>
        <location evidence="1">Membrane</location>
    </subcellularLocation>
</comment>
<dbReference type="GO" id="GO:0030163">
    <property type="term" value="P:protein catabolic process"/>
    <property type="evidence" value="ECO:0007669"/>
    <property type="project" value="UniProtKB-UniRule"/>
</dbReference>
<comment type="similarity">
    <text evidence="2 15">In the C-terminal section; belongs to the peptidase M41 family.</text>
</comment>
<evidence type="ECO:0000313" key="19">
    <source>
        <dbReference type="EMBL" id="REH39847.1"/>
    </source>
</evidence>
<comment type="caution">
    <text evidence="19">The sequence shown here is derived from an EMBL/GenBank/DDBJ whole genome shotgun (WGS) entry which is preliminary data.</text>
</comment>
<dbReference type="GO" id="GO:0008270">
    <property type="term" value="F:zinc ion binding"/>
    <property type="evidence" value="ECO:0007669"/>
    <property type="project" value="UniProtKB-UniRule"/>
</dbReference>
<dbReference type="GO" id="GO:0004176">
    <property type="term" value="F:ATP-dependent peptidase activity"/>
    <property type="evidence" value="ECO:0007669"/>
    <property type="project" value="InterPro"/>
</dbReference>
<dbReference type="NCBIfam" id="TIGR01241">
    <property type="entry name" value="FtsH_fam"/>
    <property type="match status" value="1"/>
</dbReference>
<dbReference type="SMART" id="SM00382">
    <property type="entry name" value="AAA"/>
    <property type="match status" value="1"/>
</dbReference>
<keyword evidence="11 15" id="KW-1133">Transmembrane helix</keyword>
<evidence type="ECO:0000256" key="5">
    <source>
        <dbReference type="ARBA" id="ARBA00022692"/>
    </source>
</evidence>
<dbReference type="Pfam" id="PF01434">
    <property type="entry name" value="Peptidase_M41"/>
    <property type="match status" value="1"/>
</dbReference>
<feature type="binding site" evidence="15">
    <location>
        <position position="426"/>
    </location>
    <ligand>
        <name>Zn(2+)</name>
        <dbReference type="ChEBI" id="CHEBI:29105"/>
        <note>catalytic</note>
    </ligand>
</feature>
<keyword evidence="13 15" id="KW-0472">Membrane</keyword>
<comment type="similarity">
    <text evidence="14 15">In the central section; belongs to the AAA ATPase family.</text>
</comment>
<evidence type="ECO:0000256" key="4">
    <source>
        <dbReference type="ARBA" id="ARBA00022670"/>
    </source>
</evidence>
<gene>
    <name evidence="15" type="primary">ftsH</name>
    <name evidence="19" type="ORF">DFR26_0040</name>
</gene>
<dbReference type="RefSeq" id="WP_116206941.1">
    <property type="nucleotide sequence ID" value="NZ_QUNR01000001.1"/>
</dbReference>
<evidence type="ECO:0000313" key="20">
    <source>
        <dbReference type="Proteomes" id="UP000256774"/>
    </source>
</evidence>
<keyword evidence="5 15" id="KW-0812">Transmembrane</keyword>
<dbReference type="CDD" id="cd19501">
    <property type="entry name" value="RecA-like_FtsH"/>
    <property type="match status" value="1"/>
</dbReference>
<dbReference type="FunFam" id="3.40.50.300:FF:000001">
    <property type="entry name" value="ATP-dependent zinc metalloprotease FtsH"/>
    <property type="match status" value="1"/>
</dbReference>
<keyword evidence="4 15" id="KW-0645">Protease</keyword>
<comment type="subunit">
    <text evidence="15">Homohexamer.</text>
</comment>
<evidence type="ECO:0000259" key="18">
    <source>
        <dbReference type="SMART" id="SM00382"/>
    </source>
</evidence>
<reference evidence="19 20" key="1">
    <citation type="submission" date="2018-08" db="EMBL/GenBank/DDBJ databases">
        <title>Genomic Encyclopedia of Type Strains, Phase IV (KMG-IV): sequencing the most valuable type-strain genomes for metagenomic binning, comparative biology and taxonomic classification.</title>
        <authorList>
            <person name="Goeker M."/>
        </authorList>
    </citation>
    <scope>NUCLEOTIDE SEQUENCE [LARGE SCALE GENOMIC DNA]</scope>
    <source>
        <strain evidence="19 20">DSM 26022</strain>
    </source>
</reference>
<dbReference type="Pfam" id="PF06480">
    <property type="entry name" value="FtsH_ext"/>
    <property type="match status" value="1"/>
</dbReference>
<dbReference type="InterPro" id="IPR000642">
    <property type="entry name" value="Peptidase_M41"/>
</dbReference>
<feature type="region of interest" description="Disordered" evidence="17">
    <location>
        <begin position="600"/>
        <end position="644"/>
    </location>
</feature>
<dbReference type="GO" id="GO:0006508">
    <property type="term" value="P:proteolysis"/>
    <property type="evidence" value="ECO:0007669"/>
    <property type="project" value="UniProtKB-KW"/>
</dbReference>
<comment type="similarity">
    <text evidence="16">Belongs to the AAA ATPase family.</text>
</comment>
<protein>
    <recommendedName>
        <fullName evidence="15">ATP-dependent zinc metalloprotease FtsH</fullName>
        <ecNumber evidence="15">3.4.24.-</ecNumber>
    </recommendedName>
</protein>
<accession>A0A3E0H812</accession>
<dbReference type="HAMAP" id="MF_01458">
    <property type="entry name" value="FtsH"/>
    <property type="match status" value="1"/>
</dbReference>
<dbReference type="Gene3D" id="3.30.720.210">
    <property type="match status" value="1"/>
</dbReference>
<evidence type="ECO:0000256" key="15">
    <source>
        <dbReference type="HAMAP-Rule" id="MF_01458"/>
    </source>
</evidence>
<evidence type="ECO:0000256" key="16">
    <source>
        <dbReference type="RuleBase" id="RU003651"/>
    </source>
</evidence>
<evidence type="ECO:0000256" key="1">
    <source>
        <dbReference type="ARBA" id="ARBA00004370"/>
    </source>
</evidence>
<evidence type="ECO:0000256" key="2">
    <source>
        <dbReference type="ARBA" id="ARBA00010044"/>
    </source>
</evidence>
<dbReference type="FunFam" id="1.10.8.60:FF:000001">
    <property type="entry name" value="ATP-dependent zinc metalloprotease FtsH"/>
    <property type="match status" value="1"/>
</dbReference>
<dbReference type="PROSITE" id="PS00674">
    <property type="entry name" value="AAA"/>
    <property type="match status" value="1"/>
</dbReference>
<evidence type="ECO:0000256" key="14">
    <source>
        <dbReference type="ARBA" id="ARBA00061570"/>
    </source>
</evidence>
<keyword evidence="12 15" id="KW-0482">Metalloprotease</keyword>
<evidence type="ECO:0000256" key="7">
    <source>
        <dbReference type="ARBA" id="ARBA00022741"/>
    </source>
</evidence>
<feature type="active site" evidence="15">
    <location>
        <position position="423"/>
    </location>
</feature>
<keyword evidence="9 15" id="KW-0862">Zinc</keyword>
<dbReference type="Gene3D" id="1.20.58.760">
    <property type="entry name" value="Peptidase M41"/>
    <property type="match status" value="1"/>
</dbReference>
<sequence length="644" mass="69815">MNDFGKNIVVWLLIAGALAYVFGNFGQKAPSQAMNYSDFVAAVDAGEIQSVRIQPDLITGQRASGQKFETVRPPAEDKDLINQLLRQKVTVVGAAPEQQGMLSQLLVAAFPILLMVALFVFLSRKMGGGMGGGGGRGNPMSFGKSRARQLTEDQIKVTFADVAGCDEAKEEVSEVVEFLRDPGKFQNLGGRIPRGILMVGQPGTGKTLLAKAIAGEAKVPFFSISGSDFVEMFVGVGASRVRDMFEQAKKQAPCIIFIDEIDAVGRHRGAGMGGGHDEREQTLNQLLVEMDGFEGSEGVIVIAATNRPDVLDTALLRPGRFDRQVVVGLPDVRGREQILRVHMRKIPMGNDVVPNNLARSTPGFSGADLANLVNEAALFAARSNLKQVSMNEFEKAKDKIMMGAERKSMVMSEKEKLNTAFHEAGHAIVGRLVPEHDPVYKVSIIPRGRALGVTMFLPEEDRYSMSKRGIEGNICSLFGGRIAEELTLGFEGVTTGASNDIQRATELARNMVTKWGLSEKLGPLLYEEDEGEVFLGRSVTQTKNVSSQTAIEIDIEVRSVIDRCYARARELLVDNRDILDAMSEALMKYETIDAPQIDDLMARRDVRPPSGWTDDDSKGGGDTAATSSEKDESNGSATPAPDAI</sequence>
<dbReference type="GO" id="GO:0005886">
    <property type="term" value="C:plasma membrane"/>
    <property type="evidence" value="ECO:0007669"/>
    <property type="project" value="UniProtKB-SubCell"/>
</dbReference>
<feature type="binding site" evidence="15">
    <location>
        <position position="500"/>
    </location>
    <ligand>
        <name>Zn(2+)</name>
        <dbReference type="ChEBI" id="CHEBI:29105"/>
        <note>catalytic</note>
    </ligand>
</feature>
<dbReference type="InterPro" id="IPR003959">
    <property type="entry name" value="ATPase_AAA_core"/>
</dbReference>
<dbReference type="InterPro" id="IPR005936">
    <property type="entry name" value="FtsH"/>
</dbReference>
<evidence type="ECO:0000256" key="8">
    <source>
        <dbReference type="ARBA" id="ARBA00022801"/>
    </source>
</evidence>
<evidence type="ECO:0000256" key="17">
    <source>
        <dbReference type="SAM" id="MobiDB-lite"/>
    </source>
</evidence>
<dbReference type="GO" id="GO:0004222">
    <property type="term" value="F:metalloendopeptidase activity"/>
    <property type="evidence" value="ECO:0007669"/>
    <property type="project" value="InterPro"/>
</dbReference>
<evidence type="ECO:0000256" key="6">
    <source>
        <dbReference type="ARBA" id="ARBA00022723"/>
    </source>
</evidence>
<evidence type="ECO:0000256" key="9">
    <source>
        <dbReference type="ARBA" id="ARBA00022833"/>
    </source>
</evidence>
<dbReference type="InterPro" id="IPR011546">
    <property type="entry name" value="Pept_M41_FtsH_extracell"/>
</dbReference>
<comment type="cofactor">
    <cofactor evidence="15">
        <name>Zn(2+)</name>
        <dbReference type="ChEBI" id="CHEBI:29105"/>
    </cofactor>
    <text evidence="15">Binds 1 zinc ion per subunit.</text>
</comment>
<dbReference type="OrthoDB" id="9809379at2"/>
<dbReference type="InterPro" id="IPR003593">
    <property type="entry name" value="AAA+_ATPase"/>
</dbReference>
<evidence type="ECO:0000256" key="10">
    <source>
        <dbReference type="ARBA" id="ARBA00022840"/>
    </source>
</evidence>
<dbReference type="InterPro" id="IPR027417">
    <property type="entry name" value="P-loop_NTPase"/>
</dbReference>
<feature type="transmembrane region" description="Helical" evidence="15">
    <location>
        <begin position="101"/>
        <end position="122"/>
    </location>
</feature>